<dbReference type="OrthoDB" id="6270329at2759"/>
<sequence>MGFQLELFVDPVGENLKCDLCNAVYRDPVITSCDHVYCEQCLRAWLTSRTDCPKTCKQISFERDVTHLLPLQKLVERLRTRCVNVAEGCEVVTPLGDMLAHLEVCDYTKKDVSGVTGLPRTTCSTEQVSGPEVNSLSQVFVCNKGCGLPLLFQDSSEHDCVKSLQSQVCSLQTKLTRSEHEREKVAARLVKREEAMQERFTQLERDLRSYQEQTLNYELRSRDQRSQINYLRRQLDSRESDQVTSENEIRITLVRSEGILGLNIRGGTEEDEQHRGIFISKIVENSPASEKLQLYDRILQINQVDLTNASHQEAVKAFKNAGDKLDITVRRFNNPKHGDMFSTGFVSIGVQTETMDQSEMRITCCRCRSNRSSQEFSSQGAINIIHQKEDSGVDEIGEHQSDVDGCEANELKNNTGYTSDDVKPRDEMLNTLLLNTSLAALGKRTSRIIPVDAGRTSYEPEDSSELQSLSNGYYSGNVSQASLENVKPVENGREGLETTQQLAPDEECYSPVNETDQLYFDSELEYEYEEITIRMSSRKALGMKLFSGDGVEDANSVFVDEVDPRSVVGKDGRVIEGDQILKINDLAVTCLEDAVGLLSKRHNEIKFLVARPVAELQATLLGAESDHGGDDFHDQSRFHLEAYPIGVIQEEDEDEAETMIGDKSREDEKDSGFGRTDDSTKNDSEQDGGDDRLMRDEKEQHKAQMDALGKQIIHFTACASNARELGLRDSPREKSSDEHSQRSGEREKRDRSTKNSSRKSGSKTSSDENAHPSGHEHKNKTNKKSSRSSESSPTGPRSKERSEGKDRSEPRRKKERSKDDSSKSTRSSRDDRGSSRDDRGANQNGHQSSTENPEMKVEWRVRRNKDGSRIFISKKLKPAKQKLLRERAQKLAEERRGLTTDDETQSVYLGKYWSREDRRRQLDKVREARRTKKVEVEAERKARGGTMKRNDFQIIALTQKKMACTEQTFDDFMTVEEILRQRNRLGMSSGPVFVTTV</sequence>
<dbReference type="InterPro" id="IPR051971">
    <property type="entry name" value="E3_ubiquitin-PDZ_ligase"/>
</dbReference>
<dbReference type="InterPro" id="IPR013083">
    <property type="entry name" value="Znf_RING/FYVE/PHD"/>
</dbReference>
<feature type="compositionally biased region" description="Basic and acidic residues" evidence="2">
    <location>
        <begin position="816"/>
        <end position="840"/>
    </location>
</feature>
<comment type="caution">
    <text evidence="3">The sequence shown here is derived from an EMBL/GenBank/DDBJ whole genome shotgun (WGS) entry which is preliminary data.</text>
</comment>
<dbReference type="InterPro" id="IPR036034">
    <property type="entry name" value="PDZ_sf"/>
</dbReference>
<dbReference type="Proteomes" id="UP001152795">
    <property type="component" value="Unassembled WGS sequence"/>
</dbReference>
<feature type="region of interest" description="Disordered" evidence="2">
    <location>
        <begin position="645"/>
        <end position="692"/>
    </location>
</feature>
<evidence type="ECO:0000256" key="1">
    <source>
        <dbReference type="SAM" id="Coils"/>
    </source>
</evidence>
<evidence type="ECO:0000313" key="3">
    <source>
        <dbReference type="EMBL" id="CAB3996706.1"/>
    </source>
</evidence>
<feature type="region of interest" description="Disordered" evidence="2">
    <location>
        <begin position="724"/>
        <end position="858"/>
    </location>
</feature>
<evidence type="ECO:0000256" key="2">
    <source>
        <dbReference type="SAM" id="MobiDB-lite"/>
    </source>
</evidence>
<keyword evidence="4" id="KW-1185">Reference proteome</keyword>
<dbReference type="Pfam" id="PF13923">
    <property type="entry name" value="zf-C3HC4_2"/>
    <property type="match status" value="1"/>
</dbReference>
<feature type="compositionally biased region" description="Basic and acidic residues" evidence="2">
    <location>
        <begin position="660"/>
        <end position="692"/>
    </location>
</feature>
<dbReference type="SUPFAM" id="SSF49599">
    <property type="entry name" value="TRAF domain-like"/>
    <property type="match status" value="1"/>
</dbReference>
<reference evidence="3" key="1">
    <citation type="submission" date="2020-04" db="EMBL/GenBank/DDBJ databases">
        <authorList>
            <person name="Alioto T."/>
            <person name="Alioto T."/>
            <person name="Gomez Garrido J."/>
        </authorList>
    </citation>
    <scope>NUCLEOTIDE SEQUENCE</scope>
    <source>
        <strain evidence="3">A484AB</strain>
    </source>
</reference>
<dbReference type="PANTHER" id="PTHR15545:SF8">
    <property type="entry name" value="SLO-INTERACTING PROTEIN 1"/>
    <property type="match status" value="1"/>
</dbReference>
<proteinExistence type="predicted"/>
<feature type="compositionally biased region" description="Polar residues" evidence="2">
    <location>
        <begin position="841"/>
        <end position="852"/>
    </location>
</feature>
<dbReference type="PROSITE" id="PS50106">
    <property type="entry name" value="PDZ"/>
    <property type="match status" value="2"/>
</dbReference>
<dbReference type="SUPFAM" id="SSF57850">
    <property type="entry name" value="RING/U-box"/>
    <property type="match status" value="1"/>
</dbReference>
<dbReference type="CDD" id="cd00136">
    <property type="entry name" value="PDZ_canonical"/>
    <property type="match status" value="1"/>
</dbReference>
<dbReference type="Pfam" id="PF00595">
    <property type="entry name" value="PDZ"/>
    <property type="match status" value="2"/>
</dbReference>
<dbReference type="PROSITE" id="PS00518">
    <property type="entry name" value="ZF_RING_1"/>
    <property type="match status" value="1"/>
</dbReference>
<dbReference type="Gene3D" id="3.30.40.10">
    <property type="entry name" value="Zinc/RING finger domain, C3HC4 (zinc finger)"/>
    <property type="match status" value="1"/>
</dbReference>
<dbReference type="PROSITE" id="PS50089">
    <property type="entry name" value="ZF_RING_2"/>
    <property type="match status" value="1"/>
</dbReference>
<dbReference type="InterPro" id="IPR017907">
    <property type="entry name" value="Znf_RING_CS"/>
</dbReference>
<organism evidence="3 4">
    <name type="scientific">Paramuricea clavata</name>
    <name type="common">Red gorgonian</name>
    <name type="synonym">Violescent sea-whip</name>
    <dbReference type="NCBI Taxonomy" id="317549"/>
    <lineage>
        <taxon>Eukaryota</taxon>
        <taxon>Metazoa</taxon>
        <taxon>Cnidaria</taxon>
        <taxon>Anthozoa</taxon>
        <taxon>Octocorallia</taxon>
        <taxon>Malacalcyonacea</taxon>
        <taxon>Plexauridae</taxon>
        <taxon>Paramuricea</taxon>
    </lineage>
</organism>
<dbReference type="AlphaFoldDB" id="A0A7D9I2B6"/>
<feature type="compositionally biased region" description="Basic and acidic residues" evidence="2">
    <location>
        <begin position="725"/>
        <end position="753"/>
    </location>
</feature>
<feature type="coiled-coil region" evidence="1">
    <location>
        <begin position="186"/>
        <end position="220"/>
    </location>
</feature>
<accession>A0A7D9I2B6</accession>
<dbReference type="SMART" id="SM00228">
    <property type="entry name" value="PDZ"/>
    <property type="match status" value="2"/>
</dbReference>
<protein>
    <submittedName>
        <fullName evidence="3">E3 ubiquitin- ligase PDZRN3-like</fullName>
    </submittedName>
</protein>
<dbReference type="PANTHER" id="PTHR15545">
    <property type="entry name" value="PDZ DOMAIN CONTAINING RING FINGER PROTEIN 3, 4"/>
    <property type="match status" value="1"/>
</dbReference>
<feature type="compositionally biased region" description="Basic residues" evidence="2">
    <location>
        <begin position="777"/>
        <end position="786"/>
    </location>
</feature>
<feature type="compositionally biased region" description="Basic and acidic residues" evidence="2">
    <location>
        <begin position="765"/>
        <end position="776"/>
    </location>
</feature>
<dbReference type="GO" id="GO:0016874">
    <property type="term" value="F:ligase activity"/>
    <property type="evidence" value="ECO:0007669"/>
    <property type="project" value="UniProtKB-KW"/>
</dbReference>
<keyword evidence="1" id="KW-0175">Coiled coil</keyword>
<dbReference type="EMBL" id="CACRXK020002930">
    <property type="protein sequence ID" value="CAB3996706.1"/>
    <property type="molecule type" value="Genomic_DNA"/>
</dbReference>
<gene>
    <name evidence="3" type="ORF">PACLA_8A015761</name>
</gene>
<dbReference type="SMART" id="SM00184">
    <property type="entry name" value="RING"/>
    <property type="match status" value="1"/>
</dbReference>
<dbReference type="InterPro" id="IPR001478">
    <property type="entry name" value="PDZ"/>
</dbReference>
<dbReference type="InterPro" id="IPR001841">
    <property type="entry name" value="Znf_RING"/>
</dbReference>
<evidence type="ECO:0000313" key="4">
    <source>
        <dbReference type="Proteomes" id="UP001152795"/>
    </source>
</evidence>
<name>A0A7D9I2B6_PARCT</name>
<dbReference type="Gene3D" id="2.30.42.10">
    <property type="match status" value="2"/>
</dbReference>
<dbReference type="SUPFAM" id="SSF50156">
    <property type="entry name" value="PDZ domain-like"/>
    <property type="match status" value="2"/>
</dbReference>
<keyword evidence="3" id="KW-0436">Ligase</keyword>
<feature type="compositionally biased region" description="Basic and acidic residues" evidence="2">
    <location>
        <begin position="797"/>
        <end position="809"/>
    </location>
</feature>